<evidence type="ECO:0000313" key="8">
    <source>
        <dbReference type="Proteomes" id="UP000239326"/>
    </source>
</evidence>
<dbReference type="PANTHER" id="PTHR30482:SF17">
    <property type="entry name" value="ABC TRANSPORTER ATP-BINDING PROTEIN"/>
    <property type="match status" value="1"/>
</dbReference>
<keyword evidence="3 6" id="KW-0812">Transmembrane</keyword>
<comment type="subcellular location">
    <subcellularLocation>
        <location evidence="1">Cell membrane</location>
        <topology evidence="1">Multi-pass membrane protein</topology>
    </subcellularLocation>
</comment>
<sequence length="428" mass="45324">MSATISTQGSLPAPLRTGAIWLVGLLALLLLPVVFPKTSVISTVCLMAIAIVFSLSYNMLLGQTGLLSFGHAVYFGLGGFFAAQVLTKVAGENLPVPLLLIPLVGGATGLFFGAILGAISTKRGGTVFAMITLGVAELVAAMAALMTGFFGGEQGVSVDRTKAMALFGLRFGSHAQVYYLILVWCLVCGLCMYYLTRTPFGRLCNAVRDNPMRVAFVGYSPQRIRFLAFTFSGGFAGIAGALSVINFEMAAGTMLDAHQSASVLLMTFIGGVGHFAGPILGAILVTWLQFSLSDLTPAWQLYLGLLFILVVMYLPGGIAQLLEMHLGVVRAGLVARLAVPYLKAVGPFVLISGSCCLAIELAYRLTVEKAKGTVLTIGPVSLNAASGWSWVVLAVLLAAGVAGWRYMRSDFLLAVDDVMNESRKRLMQ</sequence>
<dbReference type="InterPro" id="IPR001851">
    <property type="entry name" value="ABC_transp_permease"/>
</dbReference>
<feature type="transmembrane region" description="Helical" evidence="6">
    <location>
        <begin position="299"/>
        <end position="322"/>
    </location>
</feature>
<evidence type="ECO:0000256" key="2">
    <source>
        <dbReference type="ARBA" id="ARBA00022475"/>
    </source>
</evidence>
<evidence type="ECO:0000256" key="4">
    <source>
        <dbReference type="ARBA" id="ARBA00022989"/>
    </source>
</evidence>
<protein>
    <submittedName>
        <fullName evidence="7">Branched-chain amino acid ABC transporter permease</fullName>
    </submittedName>
</protein>
<dbReference type="GO" id="GO:0005886">
    <property type="term" value="C:plasma membrane"/>
    <property type="evidence" value="ECO:0007669"/>
    <property type="project" value="UniProtKB-SubCell"/>
</dbReference>
<dbReference type="Proteomes" id="UP000239326">
    <property type="component" value="Chromosome"/>
</dbReference>
<evidence type="ECO:0000256" key="5">
    <source>
        <dbReference type="ARBA" id="ARBA00023136"/>
    </source>
</evidence>
<dbReference type="GO" id="GO:0015658">
    <property type="term" value="F:branched-chain amino acid transmembrane transporter activity"/>
    <property type="evidence" value="ECO:0007669"/>
    <property type="project" value="InterPro"/>
</dbReference>
<dbReference type="CDD" id="cd06581">
    <property type="entry name" value="TM_PBP1_LivM_like"/>
    <property type="match status" value="1"/>
</dbReference>
<evidence type="ECO:0000256" key="6">
    <source>
        <dbReference type="SAM" id="Phobius"/>
    </source>
</evidence>
<dbReference type="EMBL" id="CP027669">
    <property type="protein sequence ID" value="AVO42558.1"/>
    <property type="molecule type" value="Genomic_DNA"/>
</dbReference>
<dbReference type="KEGG" id="simp:C6571_15790"/>
<feature type="transmembrane region" description="Helical" evidence="6">
    <location>
        <begin position="226"/>
        <end position="251"/>
    </location>
</feature>
<keyword evidence="4 6" id="KW-1133">Transmembrane helix</keyword>
<proteinExistence type="predicted"/>
<feature type="transmembrane region" description="Helical" evidence="6">
    <location>
        <begin position="342"/>
        <end position="365"/>
    </location>
</feature>
<feature type="transmembrane region" description="Helical" evidence="6">
    <location>
        <begin position="127"/>
        <end position="150"/>
    </location>
</feature>
<feature type="transmembrane region" description="Helical" evidence="6">
    <location>
        <begin position="40"/>
        <end position="60"/>
    </location>
</feature>
<dbReference type="OrthoDB" id="9034298at2"/>
<dbReference type="PANTHER" id="PTHR30482">
    <property type="entry name" value="HIGH-AFFINITY BRANCHED-CHAIN AMINO ACID TRANSPORT SYSTEM PERMEASE"/>
    <property type="match status" value="1"/>
</dbReference>
<keyword evidence="8" id="KW-1185">Reference proteome</keyword>
<evidence type="ECO:0000256" key="3">
    <source>
        <dbReference type="ARBA" id="ARBA00022692"/>
    </source>
</evidence>
<feature type="transmembrane region" description="Helical" evidence="6">
    <location>
        <begin position="98"/>
        <end position="121"/>
    </location>
</feature>
<feature type="transmembrane region" description="Helical" evidence="6">
    <location>
        <begin position="263"/>
        <end position="287"/>
    </location>
</feature>
<evidence type="ECO:0000256" key="1">
    <source>
        <dbReference type="ARBA" id="ARBA00004651"/>
    </source>
</evidence>
<dbReference type="AlphaFoldDB" id="A0A2S0N332"/>
<keyword evidence="5 6" id="KW-0472">Membrane</keyword>
<feature type="transmembrane region" description="Helical" evidence="6">
    <location>
        <begin position="18"/>
        <end position="35"/>
    </location>
</feature>
<dbReference type="Pfam" id="PF02653">
    <property type="entry name" value="BPD_transp_2"/>
    <property type="match status" value="1"/>
</dbReference>
<feature type="transmembrane region" description="Helical" evidence="6">
    <location>
        <begin position="177"/>
        <end position="195"/>
    </location>
</feature>
<gene>
    <name evidence="7" type="ORF">C6571_15790</name>
</gene>
<keyword evidence="2" id="KW-1003">Cell membrane</keyword>
<accession>A0A2S0N332</accession>
<reference evidence="7 8" key="1">
    <citation type="submission" date="2018-03" db="EMBL/GenBank/DDBJ databases">
        <title>Genome sequencing of Simplicispira sp.</title>
        <authorList>
            <person name="Kim S.-J."/>
            <person name="Heo J."/>
            <person name="Kwon S.-W."/>
        </authorList>
    </citation>
    <scope>NUCLEOTIDE SEQUENCE [LARGE SCALE GENOMIC DNA]</scope>
    <source>
        <strain evidence="7 8">SC1-8</strain>
    </source>
</reference>
<feature type="transmembrane region" description="Helical" evidence="6">
    <location>
        <begin position="385"/>
        <end position="404"/>
    </location>
</feature>
<name>A0A2S0N332_9BURK</name>
<organism evidence="7 8">
    <name type="scientific">Simplicispira suum</name>
    <dbReference type="NCBI Taxonomy" id="2109915"/>
    <lineage>
        <taxon>Bacteria</taxon>
        <taxon>Pseudomonadati</taxon>
        <taxon>Pseudomonadota</taxon>
        <taxon>Betaproteobacteria</taxon>
        <taxon>Burkholderiales</taxon>
        <taxon>Comamonadaceae</taxon>
        <taxon>Simplicispira</taxon>
    </lineage>
</organism>
<feature type="transmembrane region" description="Helical" evidence="6">
    <location>
        <begin position="66"/>
        <end position="86"/>
    </location>
</feature>
<dbReference type="RefSeq" id="WP_106447534.1">
    <property type="nucleotide sequence ID" value="NZ_CP027669.1"/>
</dbReference>
<dbReference type="InterPro" id="IPR043428">
    <property type="entry name" value="LivM-like"/>
</dbReference>
<evidence type="ECO:0000313" key="7">
    <source>
        <dbReference type="EMBL" id="AVO42558.1"/>
    </source>
</evidence>